<feature type="compositionally biased region" description="Acidic residues" evidence="1">
    <location>
        <begin position="56"/>
        <end position="73"/>
    </location>
</feature>
<evidence type="ECO:0000313" key="2">
    <source>
        <dbReference type="EMBL" id="QCE06565.1"/>
    </source>
</evidence>
<sequence>MRFPHVLMEHKTSPLLILHRMRISGLARLQQPQPPQPNPTQQNSKIPQPHSQQPNNEEDDHVNEESSPDYEDY</sequence>
<dbReference type="AlphaFoldDB" id="A0A4D6N383"/>
<accession>A0A4D6N383</accession>
<feature type="compositionally biased region" description="Polar residues" evidence="1">
    <location>
        <begin position="44"/>
        <end position="55"/>
    </location>
</feature>
<feature type="region of interest" description="Disordered" evidence="1">
    <location>
        <begin position="26"/>
        <end position="73"/>
    </location>
</feature>
<dbReference type="EMBL" id="CP039353">
    <property type="protein sequence ID" value="QCE06565.1"/>
    <property type="molecule type" value="Genomic_DNA"/>
</dbReference>
<keyword evidence="3" id="KW-1185">Reference proteome</keyword>
<reference evidence="2 3" key="1">
    <citation type="submission" date="2019-04" db="EMBL/GenBank/DDBJ databases">
        <title>An improved genome assembly and genetic linkage map for asparagus bean, Vigna unguiculata ssp. sesquipedialis.</title>
        <authorList>
            <person name="Xia Q."/>
            <person name="Zhang R."/>
            <person name="Dong Y."/>
        </authorList>
    </citation>
    <scope>NUCLEOTIDE SEQUENCE [LARGE SCALE GENOMIC DNA]</scope>
    <source>
        <tissue evidence="2">Leaf</tissue>
    </source>
</reference>
<organism evidence="2 3">
    <name type="scientific">Vigna unguiculata</name>
    <name type="common">Cowpea</name>
    <dbReference type="NCBI Taxonomy" id="3917"/>
    <lineage>
        <taxon>Eukaryota</taxon>
        <taxon>Viridiplantae</taxon>
        <taxon>Streptophyta</taxon>
        <taxon>Embryophyta</taxon>
        <taxon>Tracheophyta</taxon>
        <taxon>Spermatophyta</taxon>
        <taxon>Magnoliopsida</taxon>
        <taxon>eudicotyledons</taxon>
        <taxon>Gunneridae</taxon>
        <taxon>Pentapetalae</taxon>
        <taxon>rosids</taxon>
        <taxon>fabids</taxon>
        <taxon>Fabales</taxon>
        <taxon>Fabaceae</taxon>
        <taxon>Papilionoideae</taxon>
        <taxon>50 kb inversion clade</taxon>
        <taxon>NPAAA clade</taxon>
        <taxon>indigoferoid/millettioid clade</taxon>
        <taxon>Phaseoleae</taxon>
        <taxon>Vigna</taxon>
    </lineage>
</organism>
<gene>
    <name evidence="2" type="ORF">DEO72_LG9g1579</name>
</gene>
<protein>
    <submittedName>
        <fullName evidence="2">Uncharacterized protein</fullName>
    </submittedName>
</protein>
<evidence type="ECO:0000256" key="1">
    <source>
        <dbReference type="SAM" id="MobiDB-lite"/>
    </source>
</evidence>
<proteinExistence type="predicted"/>
<evidence type="ECO:0000313" key="3">
    <source>
        <dbReference type="Proteomes" id="UP000501690"/>
    </source>
</evidence>
<dbReference type="Proteomes" id="UP000501690">
    <property type="component" value="Linkage Group LG9"/>
</dbReference>
<name>A0A4D6N383_VIGUN</name>